<proteinExistence type="predicted"/>
<reference evidence="2" key="1">
    <citation type="journal article" date="2017" name="Appl. Environ. Microbiol.">
        <title>Molecular characterization of an Endozoicomonas-like organism causing infection in king scallop Pecten maximus L.</title>
        <authorList>
            <person name="Cano I."/>
            <person name="van Aerle R."/>
            <person name="Ross S."/>
            <person name="Verner-Jeffreys D.W."/>
            <person name="Paley R.K."/>
            <person name="Rimmer G."/>
            <person name="Ryder D."/>
            <person name="Hooper P."/>
            <person name="Stone D."/>
            <person name="Feist S.W."/>
        </authorList>
    </citation>
    <scope>NUCLEOTIDE SEQUENCE</scope>
</reference>
<gene>
    <name evidence="2" type="ORF">CI610_02167</name>
</gene>
<feature type="region of interest" description="Disordered" evidence="1">
    <location>
        <begin position="175"/>
        <end position="195"/>
    </location>
</feature>
<evidence type="ECO:0000313" key="2">
    <source>
        <dbReference type="EMBL" id="PJE78893.1"/>
    </source>
</evidence>
<dbReference type="AlphaFoldDB" id="A0A2H9T6Q6"/>
<feature type="compositionally biased region" description="Polar residues" evidence="1">
    <location>
        <begin position="267"/>
        <end position="296"/>
    </location>
</feature>
<accession>A0A2H9T6Q6</accession>
<evidence type="ECO:0000256" key="1">
    <source>
        <dbReference type="SAM" id="MobiDB-lite"/>
    </source>
</evidence>
<protein>
    <submittedName>
        <fullName evidence="2">Uncharacterized protein</fullName>
    </submittedName>
</protein>
<feature type="compositionally biased region" description="Polar residues" evidence="1">
    <location>
        <begin position="175"/>
        <end position="194"/>
    </location>
</feature>
<name>A0A2H9T6Q6_9ZZZZ</name>
<sequence>MTKLSFCVSPLLLFTFTVQAYFIQNPDKPDGRHYLYAKNKSTLKARKGQQIEFNYFYRPEELALFPFSGINGNCISDARDDKQSTKGYSVTDITAIKMTSSWVSVETDAHHWMTGCHGKTESFKPPAILLPIGQTWWYSPHFGKTAYLIQTSHKTGRFVFLQFLLRIYEPDTLSSEQPKVSNRNTPVVFSPQPSEDQKLGKKAYQSWNAHTITVLLSETDESNQGKPKTWDRDLKLIKTHYLYSHYQEADSITTVPEIIQSEPEKMLTSSPAHSPLSVTGRKQQVKMSTEQTSNRYPQRARKPIQYNDFSISDSD</sequence>
<dbReference type="EMBL" id="NSIT01000118">
    <property type="protein sequence ID" value="PJE78893.1"/>
    <property type="molecule type" value="Genomic_DNA"/>
</dbReference>
<organism evidence="2">
    <name type="scientific">invertebrate metagenome</name>
    <dbReference type="NCBI Taxonomy" id="1711999"/>
    <lineage>
        <taxon>unclassified sequences</taxon>
        <taxon>metagenomes</taxon>
        <taxon>organismal metagenomes</taxon>
    </lineage>
</organism>
<comment type="caution">
    <text evidence="2">The sequence shown here is derived from an EMBL/GenBank/DDBJ whole genome shotgun (WGS) entry which is preliminary data.</text>
</comment>
<feature type="region of interest" description="Disordered" evidence="1">
    <location>
        <begin position="264"/>
        <end position="315"/>
    </location>
</feature>